<dbReference type="Pfam" id="PF00724">
    <property type="entry name" value="Oxidored_FMN"/>
    <property type="match status" value="1"/>
</dbReference>
<dbReference type="SUPFAM" id="SSF51395">
    <property type="entry name" value="FMN-linked oxidoreductases"/>
    <property type="match status" value="1"/>
</dbReference>
<dbReference type="eggNOG" id="COG1902">
    <property type="taxonomic scope" value="Bacteria"/>
</dbReference>
<dbReference type="GO" id="GO:0010181">
    <property type="term" value="F:FMN binding"/>
    <property type="evidence" value="ECO:0007669"/>
    <property type="project" value="InterPro"/>
</dbReference>
<gene>
    <name evidence="4" type="ORF">FD03_GL002447</name>
</gene>
<protein>
    <submittedName>
        <fullName evidence="4">Oxidoreductase</fullName>
    </submittedName>
</protein>
<dbReference type="PANTHER" id="PTHR43656:SF2">
    <property type="entry name" value="BINDING OXIDOREDUCTASE, PUTATIVE (AFU_ORTHOLOGUE AFUA_2G08260)-RELATED"/>
    <property type="match status" value="1"/>
</dbReference>
<keyword evidence="2" id="KW-0560">Oxidoreductase</keyword>
<organism evidence="4 5">
    <name type="scientific">Companilactobacillus nodensis DSM 19682 = JCM 14932 = NBRC 107160</name>
    <dbReference type="NCBI Taxonomy" id="1423775"/>
    <lineage>
        <taxon>Bacteria</taxon>
        <taxon>Bacillati</taxon>
        <taxon>Bacillota</taxon>
        <taxon>Bacilli</taxon>
        <taxon>Lactobacillales</taxon>
        <taxon>Lactobacillaceae</taxon>
        <taxon>Companilactobacillus</taxon>
    </lineage>
</organism>
<dbReference type="RefSeq" id="WP_025023977.1">
    <property type="nucleotide sequence ID" value="NZ_AZDZ01000022.1"/>
</dbReference>
<keyword evidence="1" id="KW-0285">Flavoprotein</keyword>
<evidence type="ECO:0000259" key="3">
    <source>
        <dbReference type="Pfam" id="PF00724"/>
    </source>
</evidence>
<dbReference type="CDD" id="cd04735">
    <property type="entry name" value="OYE_like_4_FMN"/>
    <property type="match status" value="1"/>
</dbReference>
<dbReference type="EMBL" id="AZDZ01000022">
    <property type="protein sequence ID" value="KRK78670.1"/>
    <property type="molecule type" value="Genomic_DNA"/>
</dbReference>
<evidence type="ECO:0000313" key="5">
    <source>
        <dbReference type="Proteomes" id="UP000051248"/>
    </source>
</evidence>
<accession>A0A0R1K510</accession>
<dbReference type="AlphaFoldDB" id="A0A0R1K510"/>
<dbReference type="OrthoDB" id="9772736at2"/>
<evidence type="ECO:0000313" key="4">
    <source>
        <dbReference type="EMBL" id="KRK78670.1"/>
    </source>
</evidence>
<name>A0A0R1K510_9LACO</name>
<sequence>MTKMTGPLTFRRGLTIKNRFIMSPMTTKMSFFDGTVTNDEVSYYSSRAGENGAVITGAANVQDNGKGWDGELSVADDKFIPGLAKLAAVIKKNGTKAILQIFHAGRMTDSGVLHGVQPVSASAVASERPGAETPRAMESAEVTELINNFRKATRRAIEAGFDGVELHGANTYIIQQFFSPHSNRRHDEWGGSLEKRYHFIDELVDGVLDVVDKSGAKNFIVGYRFSPEEYENPGIRMSDTMYLVDKLADKPLDYLHLSENDYKRVSVSDDYKDKSILAYVHDQINGRVPLIGIGGVEGKEQAEGILNNAELVGVGIQMLLEPHFVGKVLAGHEELINHKLSRMDQDTYQISNGTWDFLTGMKPDSLID</sequence>
<comment type="caution">
    <text evidence="4">The sequence shown here is derived from an EMBL/GenBank/DDBJ whole genome shotgun (WGS) entry which is preliminary data.</text>
</comment>
<dbReference type="InterPro" id="IPR013785">
    <property type="entry name" value="Aldolase_TIM"/>
</dbReference>
<dbReference type="Proteomes" id="UP000051248">
    <property type="component" value="Unassembled WGS sequence"/>
</dbReference>
<dbReference type="InterPro" id="IPR051799">
    <property type="entry name" value="NADH_flavin_oxidoreductase"/>
</dbReference>
<feature type="domain" description="NADH:flavin oxidoreductase/NADH oxidase N-terminal" evidence="3">
    <location>
        <begin position="7"/>
        <end position="331"/>
    </location>
</feature>
<dbReference type="STRING" id="1423775.FD03_GL002447"/>
<dbReference type="InterPro" id="IPR001155">
    <property type="entry name" value="OxRdtase_FMN_N"/>
</dbReference>
<keyword evidence="5" id="KW-1185">Reference proteome</keyword>
<evidence type="ECO:0000256" key="2">
    <source>
        <dbReference type="ARBA" id="ARBA00023002"/>
    </source>
</evidence>
<proteinExistence type="predicted"/>
<evidence type="ECO:0000256" key="1">
    <source>
        <dbReference type="ARBA" id="ARBA00022630"/>
    </source>
</evidence>
<reference evidence="4 5" key="1">
    <citation type="journal article" date="2015" name="Genome Announc.">
        <title>Expanding the biotechnology potential of lactobacilli through comparative genomics of 213 strains and associated genera.</title>
        <authorList>
            <person name="Sun Z."/>
            <person name="Harris H.M."/>
            <person name="McCann A."/>
            <person name="Guo C."/>
            <person name="Argimon S."/>
            <person name="Zhang W."/>
            <person name="Yang X."/>
            <person name="Jeffery I.B."/>
            <person name="Cooney J.C."/>
            <person name="Kagawa T.F."/>
            <person name="Liu W."/>
            <person name="Song Y."/>
            <person name="Salvetti E."/>
            <person name="Wrobel A."/>
            <person name="Rasinkangas P."/>
            <person name="Parkhill J."/>
            <person name="Rea M.C."/>
            <person name="O'Sullivan O."/>
            <person name="Ritari J."/>
            <person name="Douillard F.P."/>
            <person name="Paul Ross R."/>
            <person name="Yang R."/>
            <person name="Briner A.E."/>
            <person name="Felis G.E."/>
            <person name="de Vos W.M."/>
            <person name="Barrangou R."/>
            <person name="Klaenhammer T.R."/>
            <person name="Caufield P.W."/>
            <person name="Cui Y."/>
            <person name="Zhang H."/>
            <person name="O'Toole P.W."/>
        </authorList>
    </citation>
    <scope>NUCLEOTIDE SEQUENCE [LARGE SCALE GENOMIC DNA]</scope>
    <source>
        <strain evidence="4 5">DSM 19682</strain>
    </source>
</reference>
<dbReference type="Gene3D" id="3.20.20.70">
    <property type="entry name" value="Aldolase class I"/>
    <property type="match status" value="1"/>
</dbReference>
<dbReference type="GO" id="GO:0016491">
    <property type="term" value="F:oxidoreductase activity"/>
    <property type="evidence" value="ECO:0007669"/>
    <property type="project" value="UniProtKB-KW"/>
</dbReference>
<dbReference type="PANTHER" id="PTHR43656">
    <property type="entry name" value="BINDING OXIDOREDUCTASE, PUTATIVE (AFU_ORTHOLOGUE AFUA_2G08260)-RELATED"/>
    <property type="match status" value="1"/>
</dbReference>
<dbReference type="PATRIC" id="fig|1423775.4.peg.2490"/>